<feature type="signal peptide" evidence="1">
    <location>
        <begin position="1"/>
        <end position="27"/>
    </location>
</feature>
<feature type="chain" id="PRO_5015005701" evidence="1">
    <location>
        <begin position="28"/>
        <end position="92"/>
    </location>
</feature>
<dbReference type="EMBL" id="GGFL01008593">
    <property type="protein sequence ID" value="MBW72771.1"/>
    <property type="molecule type" value="Transcribed_RNA"/>
</dbReference>
<protein>
    <submittedName>
        <fullName evidence="2">Putative secreted protein</fullName>
    </submittedName>
</protein>
<sequence length="92" mass="10310">MLVRGCGRARLVAAMLLLSSAVGGGYGGGTTSARITGLPRQRRATRFLLPRIRRRDPITKVRGCVRRVFFHRFPQHTHTHAHTHTTKPRGQD</sequence>
<organism evidence="2">
    <name type="scientific">Anopheles darlingi</name>
    <name type="common">Mosquito</name>
    <dbReference type="NCBI Taxonomy" id="43151"/>
    <lineage>
        <taxon>Eukaryota</taxon>
        <taxon>Metazoa</taxon>
        <taxon>Ecdysozoa</taxon>
        <taxon>Arthropoda</taxon>
        <taxon>Hexapoda</taxon>
        <taxon>Insecta</taxon>
        <taxon>Pterygota</taxon>
        <taxon>Neoptera</taxon>
        <taxon>Endopterygota</taxon>
        <taxon>Diptera</taxon>
        <taxon>Nematocera</taxon>
        <taxon>Culicoidea</taxon>
        <taxon>Culicidae</taxon>
        <taxon>Anophelinae</taxon>
        <taxon>Anopheles</taxon>
    </lineage>
</organism>
<evidence type="ECO:0000256" key="1">
    <source>
        <dbReference type="SAM" id="SignalP"/>
    </source>
</evidence>
<evidence type="ECO:0000313" key="2">
    <source>
        <dbReference type="EMBL" id="MBW72771.1"/>
    </source>
</evidence>
<accession>A0A2M4D5J1</accession>
<keyword evidence="1" id="KW-0732">Signal</keyword>
<name>A0A2M4D5J1_ANODA</name>
<dbReference type="AlphaFoldDB" id="A0A2M4D5J1"/>
<proteinExistence type="predicted"/>
<reference evidence="2" key="1">
    <citation type="submission" date="2018-01" db="EMBL/GenBank/DDBJ databases">
        <title>An insight into the sialome of Amazonian anophelines.</title>
        <authorList>
            <person name="Ribeiro J.M."/>
            <person name="Scarpassa V."/>
            <person name="Calvo E."/>
        </authorList>
    </citation>
    <scope>NUCLEOTIDE SEQUENCE</scope>
</reference>